<name>A0A948TGB5_9GAMM</name>
<dbReference type="CDD" id="cd01335">
    <property type="entry name" value="Radical_SAM"/>
    <property type="match status" value="1"/>
</dbReference>
<organism evidence="12 13">
    <name type="scientific">Candidatus Anaerobiospirillum pullicola</name>
    <dbReference type="NCBI Taxonomy" id="2838451"/>
    <lineage>
        <taxon>Bacteria</taxon>
        <taxon>Pseudomonadati</taxon>
        <taxon>Pseudomonadota</taxon>
        <taxon>Gammaproteobacteria</taxon>
        <taxon>Aeromonadales</taxon>
        <taxon>Succinivibrionaceae</taxon>
        <taxon>Anaerobiospirillum</taxon>
    </lineage>
</organism>
<keyword evidence="6" id="KW-0479">Metal-binding</keyword>
<keyword evidence="9" id="KW-0143">Chaperone</keyword>
<dbReference type="NCBIfam" id="TIGR00539">
    <property type="entry name" value="hemN_rel"/>
    <property type="match status" value="1"/>
</dbReference>
<dbReference type="GO" id="GO:0006779">
    <property type="term" value="P:porphyrin-containing compound biosynthetic process"/>
    <property type="evidence" value="ECO:0007669"/>
    <property type="project" value="InterPro"/>
</dbReference>
<dbReference type="Pfam" id="PF04055">
    <property type="entry name" value="Radical_SAM"/>
    <property type="match status" value="1"/>
</dbReference>
<dbReference type="InterPro" id="IPR058240">
    <property type="entry name" value="rSAM_sf"/>
</dbReference>
<dbReference type="GO" id="GO:0046872">
    <property type="term" value="F:metal ion binding"/>
    <property type="evidence" value="ECO:0007669"/>
    <property type="project" value="UniProtKB-KW"/>
</dbReference>
<dbReference type="GO" id="GO:0005737">
    <property type="term" value="C:cytoplasm"/>
    <property type="evidence" value="ECO:0007669"/>
    <property type="project" value="InterPro"/>
</dbReference>
<dbReference type="GO" id="GO:0004109">
    <property type="term" value="F:coproporphyrinogen oxidase activity"/>
    <property type="evidence" value="ECO:0007669"/>
    <property type="project" value="InterPro"/>
</dbReference>
<dbReference type="PANTHER" id="PTHR13932">
    <property type="entry name" value="COPROPORPHYRINIGEN III OXIDASE"/>
    <property type="match status" value="1"/>
</dbReference>
<keyword evidence="7" id="KW-0408">Iron</keyword>
<evidence type="ECO:0000256" key="4">
    <source>
        <dbReference type="ARBA" id="ARBA00022617"/>
    </source>
</evidence>
<dbReference type="InterPro" id="IPR006638">
    <property type="entry name" value="Elp3/MiaA/NifB-like_rSAM"/>
</dbReference>
<evidence type="ECO:0000256" key="5">
    <source>
        <dbReference type="ARBA" id="ARBA00022691"/>
    </source>
</evidence>
<evidence type="ECO:0000256" key="1">
    <source>
        <dbReference type="ARBA" id="ARBA00001966"/>
    </source>
</evidence>
<keyword evidence="5" id="KW-0949">S-adenosyl-L-methionine</keyword>
<comment type="cofactor">
    <cofactor evidence="1">
        <name>[4Fe-4S] cluster</name>
        <dbReference type="ChEBI" id="CHEBI:49883"/>
    </cofactor>
</comment>
<dbReference type="InterPro" id="IPR004559">
    <property type="entry name" value="HemW-like"/>
</dbReference>
<reference evidence="12" key="2">
    <citation type="submission" date="2021-04" db="EMBL/GenBank/DDBJ databases">
        <authorList>
            <person name="Gilroy R."/>
        </authorList>
    </citation>
    <scope>NUCLEOTIDE SEQUENCE</scope>
    <source>
        <strain evidence="12">378</strain>
    </source>
</reference>
<evidence type="ECO:0000313" key="13">
    <source>
        <dbReference type="Proteomes" id="UP000733611"/>
    </source>
</evidence>
<evidence type="ECO:0000313" key="12">
    <source>
        <dbReference type="EMBL" id="MBU3844536.1"/>
    </source>
</evidence>
<protein>
    <recommendedName>
        <fullName evidence="3">Heme chaperone HemW</fullName>
    </recommendedName>
</protein>
<comment type="similarity">
    <text evidence="2">Belongs to the anaerobic coproporphyrinogen-III oxidase family. HemW subfamily.</text>
</comment>
<dbReference type="SUPFAM" id="SSF102114">
    <property type="entry name" value="Radical SAM enzymes"/>
    <property type="match status" value="1"/>
</dbReference>
<evidence type="ECO:0000256" key="6">
    <source>
        <dbReference type="ARBA" id="ARBA00022723"/>
    </source>
</evidence>
<dbReference type="InterPro" id="IPR007197">
    <property type="entry name" value="rSAM"/>
</dbReference>
<evidence type="ECO:0000256" key="9">
    <source>
        <dbReference type="ARBA" id="ARBA00023186"/>
    </source>
</evidence>
<sequence>MLTSPAPSPLELSLYVHYPFCVHKCPYCDFASLPLGADTSRDEVYMQTLLREWQLKKELWQASGREISTVYIGGGTPSLCDVRQWEHFFAAISPYVSADAEISLEANPGTVTASKLRDLRAVGFNRISIGVQSFNDRMLKRLGRIHNSHEAKEACRLAQQAGFTNFNIDLMHGLPQQDVAGALYDLQQALALDCTHLSWYELTLEEGTYFGDHPPVLPKEKTLLAIEEQGWQLLQDVGFDHYEVSAYAREERYRCRHNLNYWRFNDYLGLGAGAHQKLTLWQEQPQPQRSLQPPQNASFTTVSPAFASSATAAATTTTTTTTTLAPQTTPESDALSAKASPATKSVAALLDHPHEMLAACARWLQQQCAQRTTALAATSKSDVSDVSEAWAESSAITPDNIATHPLWINFEKHSPLVVTRMANSEDLASYYGFWQNLPENCFTPMLASACAGDSFVLTATASAAPLGAIPVAQLASPPNAQSSMEQGAVSAPAAATTAPTAANFAIANSTATTGSNTYDLTVSMIAADELPFEYMLNRLRLYHGEITAADYLTHTGLSLLSQQKRLHNLQAKGLISLHRDLSFALTDTGKLMANDAICEFL</sequence>
<accession>A0A948TGB5</accession>
<dbReference type="InterPro" id="IPR034505">
    <property type="entry name" value="Coproporphyrinogen-III_oxidase"/>
</dbReference>
<dbReference type="InterPro" id="IPR013785">
    <property type="entry name" value="Aldolase_TIM"/>
</dbReference>
<dbReference type="PROSITE" id="PS51918">
    <property type="entry name" value="RADICAL_SAM"/>
    <property type="match status" value="1"/>
</dbReference>
<dbReference type="Gene3D" id="3.20.20.70">
    <property type="entry name" value="Aldolase class I"/>
    <property type="match status" value="1"/>
</dbReference>
<dbReference type="SFLD" id="SFLDF00288">
    <property type="entry name" value="HemN-like__clustered_with_nucl"/>
    <property type="match status" value="1"/>
</dbReference>
<evidence type="ECO:0000256" key="2">
    <source>
        <dbReference type="ARBA" id="ARBA00006100"/>
    </source>
</evidence>
<feature type="region of interest" description="Disordered" evidence="10">
    <location>
        <begin position="310"/>
        <end position="338"/>
    </location>
</feature>
<dbReference type="AlphaFoldDB" id="A0A948TGB5"/>
<dbReference type="SFLD" id="SFLDF00562">
    <property type="entry name" value="HemN-like__clustered_with_heat"/>
    <property type="match status" value="1"/>
</dbReference>
<keyword evidence="4" id="KW-0349">Heme</keyword>
<gene>
    <name evidence="12" type="primary">hemW</name>
    <name evidence="12" type="ORF">H9847_06685</name>
</gene>
<comment type="caution">
    <text evidence="12">The sequence shown here is derived from an EMBL/GenBank/DDBJ whole genome shotgun (WGS) entry which is preliminary data.</text>
</comment>
<dbReference type="SMART" id="SM00729">
    <property type="entry name" value="Elp3"/>
    <property type="match status" value="1"/>
</dbReference>
<dbReference type="GO" id="GO:0051539">
    <property type="term" value="F:4 iron, 4 sulfur cluster binding"/>
    <property type="evidence" value="ECO:0007669"/>
    <property type="project" value="InterPro"/>
</dbReference>
<evidence type="ECO:0000256" key="10">
    <source>
        <dbReference type="SAM" id="MobiDB-lite"/>
    </source>
</evidence>
<evidence type="ECO:0000256" key="3">
    <source>
        <dbReference type="ARBA" id="ARBA00017228"/>
    </source>
</evidence>
<proteinExistence type="inferred from homology"/>
<reference evidence="12" key="1">
    <citation type="journal article" date="2021" name="PeerJ">
        <title>Extensive microbial diversity within the chicken gut microbiome revealed by metagenomics and culture.</title>
        <authorList>
            <person name="Gilroy R."/>
            <person name="Ravi A."/>
            <person name="Getino M."/>
            <person name="Pursley I."/>
            <person name="Horton D.L."/>
            <person name="Alikhan N.F."/>
            <person name="Baker D."/>
            <person name="Gharbi K."/>
            <person name="Hall N."/>
            <person name="Watson M."/>
            <person name="Adriaenssens E.M."/>
            <person name="Foster-Nyarko E."/>
            <person name="Jarju S."/>
            <person name="Secka A."/>
            <person name="Antonio M."/>
            <person name="Oren A."/>
            <person name="Chaudhuri R.R."/>
            <person name="La Ragione R."/>
            <person name="Hildebrand F."/>
            <person name="Pallen M.J."/>
        </authorList>
    </citation>
    <scope>NUCLEOTIDE SEQUENCE</scope>
    <source>
        <strain evidence="12">378</strain>
    </source>
</reference>
<feature type="domain" description="Radical SAM core" evidence="11">
    <location>
        <begin position="6"/>
        <end position="240"/>
    </location>
</feature>
<evidence type="ECO:0000256" key="7">
    <source>
        <dbReference type="ARBA" id="ARBA00023004"/>
    </source>
</evidence>
<keyword evidence="8" id="KW-0411">Iron-sulfur</keyword>
<dbReference type="SFLD" id="SFLDG01065">
    <property type="entry name" value="anaerobic_coproporphyrinogen-I"/>
    <property type="match status" value="1"/>
</dbReference>
<evidence type="ECO:0000256" key="8">
    <source>
        <dbReference type="ARBA" id="ARBA00023014"/>
    </source>
</evidence>
<evidence type="ECO:0000259" key="11">
    <source>
        <dbReference type="PROSITE" id="PS51918"/>
    </source>
</evidence>
<dbReference type="EMBL" id="JAHLFE010000133">
    <property type="protein sequence ID" value="MBU3844536.1"/>
    <property type="molecule type" value="Genomic_DNA"/>
</dbReference>
<feature type="compositionally biased region" description="Low complexity" evidence="10">
    <location>
        <begin position="310"/>
        <end position="329"/>
    </location>
</feature>
<dbReference type="SFLD" id="SFLDS00029">
    <property type="entry name" value="Radical_SAM"/>
    <property type="match status" value="1"/>
</dbReference>
<dbReference type="PANTHER" id="PTHR13932:SF5">
    <property type="entry name" value="RADICAL S-ADENOSYL METHIONINE DOMAIN-CONTAINING PROTEIN 1, MITOCHONDRIAL"/>
    <property type="match status" value="1"/>
</dbReference>
<dbReference type="Proteomes" id="UP000733611">
    <property type="component" value="Unassembled WGS sequence"/>
</dbReference>